<evidence type="ECO:0000313" key="3">
    <source>
        <dbReference type="Proteomes" id="UP000270296"/>
    </source>
</evidence>
<dbReference type="WBParaSite" id="SBAD_0000928301-mRNA-1">
    <property type="protein sequence ID" value="SBAD_0000928301-mRNA-1"/>
    <property type="gene ID" value="SBAD_0000928301"/>
</dbReference>
<dbReference type="Proteomes" id="UP000270296">
    <property type="component" value="Unassembled WGS sequence"/>
</dbReference>
<evidence type="ECO:0000256" key="1">
    <source>
        <dbReference type="SAM" id="MobiDB-lite"/>
    </source>
</evidence>
<reference evidence="4" key="1">
    <citation type="submission" date="2016-06" db="UniProtKB">
        <authorList>
            <consortium name="WormBaseParasite"/>
        </authorList>
    </citation>
    <scope>IDENTIFICATION</scope>
</reference>
<accession>A0A183IZB0</accession>
<protein>
    <submittedName>
        <fullName evidence="2 4">Uncharacterized protein</fullName>
    </submittedName>
</protein>
<dbReference type="EMBL" id="UZAM01012155">
    <property type="protein sequence ID" value="VDP20314.1"/>
    <property type="molecule type" value="Genomic_DNA"/>
</dbReference>
<dbReference type="AlphaFoldDB" id="A0A183IZB0"/>
<feature type="compositionally biased region" description="Basic residues" evidence="1">
    <location>
        <begin position="127"/>
        <end position="136"/>
    </location>
</feature>
<sequence length="190" mass="20667">MPFRNMFRFWGHKTHPKTTWHCSELHTSNGEHKNSHVTGSNSHVTLMTSASDTSSSTKRNVTTSAAVAGTVAAERSNRQSPGLFHESGVVDDHVIVPKTEQPLRYCDDDDDLGIMSEVETSCTSGKTARRNGRHKAPSSPANAATSNAISTSMSASNIPEDSDKNAINPREAYSRQQGVTHFREIGNISN</sequence>
<keyword evidence="3" id="KW-1185">Reference proteome</keyword>
<reference evidence="2 3" key="2">
    <citation type="submission" date="2018-11" db="EMBL/GenBank/DDBJ databases">
        <authorList>
            <consortium name="Pathogen Informatics"/>
        </authorList>
    </citation>
    <scope>NUCLEOTIDE SEQUENCE [LARGE SCALE GENOMIC DNA]</scope>
</reference>
<evidence type="ECO:0000313" key="4">
    <source>
        <dbReference type="WBParaSite" id="SBAD_0000928301-mRNA-1"/>
    </source>
</evidence>
<evidence type="ECO:0000313" key="2">
    <source>
        <dbReference type="EMBL" id="VDP20314.1"/>
    </source>
</evidence>
<feature type="compositionally biased region" description="Low complexity" evidence="1">
    <location>
        <begin position="137"/>
        <end position="158"/>
    </location>
</feature>
<name>A0A183IZB0_9BILA</name>
<proteinExistence type="predicted"/>
<gene>
    <name evidence="2" type="ORF">SBAD_LOCUS8958</name>
</gene>
<organism evidence="4">
    <name type="scientific">Soboliphyme baturini</name>
    <dbReference type="NCBI Taxonomy" id="241478"/>
    <lineage>
        <taxon>Eukaryota</taxon>
        <taxon>Metazoa</taxon>
        <taxon>Ecdysozoa</taxon>
        <taxon>Nematoda</taxon>
        <taxon>Enoplea</taxon>
        <taxon>Dorylaimia</taxon>
        <taxon>Dioctophymatida</taxon>
        <taxon>Dioctophymatoidea</taxon>
        <taxon>Soboliphymatidae</taxon>
        <taxon>Soboliphyme</taxon>
    </lineage>
</organism>
<feature type="region of interest" description="Disordered" evidence="1">
    <location>
        <begin position="123"/>
        <end position="166"/>
    </location>
</feature>